<evidence type="ECO:0000313" key="7">
    <source>
        <dbReference type="RefSeq" id="XP_022302748.1"/>
    </source>
</evidence>
<dbReference type="Gene3D" id="2.30.30.140">
    <property type="match status" value="3"/>
</dbReference>
<protein>
    <submittedName>
        <fullName evidence="6 7">Uncharacterized protein LOC111110504</fullName>
    </submittedName>
</protein>
<evidence type="ECO:0000313" key="6">
    <source>
        <dbReference type="RefSeq" id="XP_022302739.1"/>
    </source>
</evidence>
<evidence type="ECO:0000256" key="2">
    <source>
        <dbReference type="SAM" id="MobiDB-lite"/>
    </source>
</evidence>
<keyword evidence="1" id="KW-0863">Zinc-finger</keyword>
<dbReference type="PROSITE" id="PS50304">
    <property type="entry name" value="TUDOR"/>
    <property type="match status" value="3"/>
</dbReference>
<dbReference type="PANTHER" id="PTHR22948:SF29">
    <property type="entry name" value="FI02030P-RELATED"/>
    <property type="match status" value="1"/>
</dbReference>
<feature type="compositionally biased region" description="Polar residues" evidence="2">
    <location>
        <begin position="798"/>
        <end position="813"/>
    </location>
</feature>
<feature type="compositionally biased region" description="Basic and acidic residues" evidence="2">
    <location>
        <begin position="815"/>
        <end position="826"/>
    </location>
</feature>
<feature type="domain" description="Tudor" evidence="4">
    <location>
        <begin position="598"/>
        <end position="660"/>
    </location>
</feature>
<feature type="compositionally biased region" description="Low complexity" evidence="2">
    <location>
        <begin position="887"/>
        <end position="900"/>
    </location>
</feature>
<feature type="region of interest" description="Disordered" evidence="2">
    <location>
        <begin position="380"/>
        <end position="412"/>
    </location>
</feature>
<organism evidence="5 6">
    <name type="scientific">Crassostrea virginica</name>
    <name type="common">Eastern oyster</name>
    <dbReference type="NCBI Taxonomy" id="6565"/>
    <lineage>
        <taxon>Eukaryota</taxon>
        <taxon>Metazoa</taxon>
        <taxon>Spiralia</taxon>
        <taxon>Lophotrochozoa</taxon>
        <taxon>Mollusca</taxon>
        <taxon>Bivalvia</taxon>
        <taxon>Autobranchia</taxon>
        <taxon>Pteriomorphia</taxon>
        <taxon>Ostreida</taxon>
        <taxon>Ostreoidea</taxon>
        <taxon>Ostreidae</taxon>
        <taxon>Crassostrea</taxon>
    </lineage>
</organism>
<dbReference type="OrthoDB" id="10069557at2759"/>
<proteinExistence type="predicted"/>
<dbReference type="GO" id="GO:0008270">
    <property type="term" value="F:zinc ion binding"/>
    <property type="evidence" value="ECO:0007669"/>
    <property type="project" value="UniProtKB-KW"/>
</dbReference>
<dbReference type="InterPro" id="IPR035437">
    <property type="entry name" value="SNase_OB-fold_sf"/>
</dbReference>
<feature type="compositionally biased region" description="Basic and acidic residues" evidence="2">
    <location>
        <begin position="857"/>
        <end position="872"/>
    </location>
</feature>
<dbReference type="PANTHER" id="PTHR22948">
    <property type="entry name" value="TUDOR DOMAIN CONTAINING PROTEIN"/>
    <property type="match status" value="1"/>
</dbReference>
<feature type="compositionally biased region" description="Basic and acidic residues" evidence="2">
    <location>
        <begin position="767"/>
        <end position="797"/>
    </location>
</feature>
<reference evidence="5" key="1">
    <citation type="submission" date="2024-06" db="UniProtKB">
        <authorList>
            <consortium name="RefSeq"/>
        </authorList>
    </citation>
    <scope>NUCLEOTIDE SEQUENCE [LARGE SCALE GENOMIC DNA]</scope>
</reference>
<evidence type="ECO:0000259" key="3">
    <source>
        <dbReference type="PROSITE" id="PS50103"/>
    </source>
</evidence>
<evidence type="ECO:0000259" key="4">
    <source>
        <dbReference type="PROSITE" id="PS50304"/>
    </source>
</evidence>
<feature type="domain" description="C3H1-type" evidence="3">
    <location>
        <begin position="1290"/>
        <end position="1317"/>
    </location>
</feature>
<dbReference type="PROSITE" id="PS50103">
    <property type="entry name" value="ZF_C3H1"/>
    <property type="match status" value="1"/>
</dbReference>
<dbReference type="Proteomes" id="UP000694844">
    <property type="component" value="Chromosome 1"/>
</dbReference>
<dbReference type="GeneID" id="111110504"/>
<keyword evidence="5" id="KW-1185">Reference proteome</keyword>
<dbReference type="InterPro" id="IPR000571">
    <property type="entry name" value="Znf_CCCH"/>
</dbReference>
<keyword evidence="1" id="KW-0479">Metal-binding</keyword>
<feature type="region of interest" description="Disordered" evidence="2">
    <location>
        <begin position="767"/>
        <end position="948"/>
    </location>
</feature>
<dbReference type="RefSeq" id="XP_022302748.1">
    <property type="nucleotide sequence ID" value="XM_022447040.1"/>
</dbReference>
<evidence type="ECO:0000313" key="5">
    <source>
        <dbReference type="Proteomes" id="UP000694844"/>
    </source>
</evidence>
<dbReference type="Gene3D" id="2.40.50.90">
    <property type="match status" value="3"/>
</dbReference>
<dbReference type="SMART" id="SM00333">
    <property type="entry name" value="TUDOR"/>
    <property type="match status" value="3"/>
</dbReference>
<feature type="compositionally biased region" description="Basic and acidic residues" evidence="2">
    <location>
        <begin position="399"/>
        <end position="412"/>
    </location>
</feature>
<keyword evidence="1" id="KW-0862">Zinc</keyword>
<dbReference type="SUPFAM" id="SSF63748">
    <property type="entry name" value="Tudor/PWWP/MBT"/>
    <property type="match status" value="3"/>
</dbReference>
<dbReference type="FunFam" id="2.30.30.140:FF:000018">
    <property type="entry name" value="Serine/threonine-protein kinase 31"/>
    <property type="match status" value="3"/>
</dbReference>
<dbReference type="SMART" id="SM00356">
    <property type="entry name" value="ZnF_C3H1"/>
    <property type="match status" value="1"/>
</dbReference>
<gene>
    <name evidence="6 7" type="primary">LOC111110504</name>
</gene>
<feature type="region of interest" description="Disordered" evidence="2">
    <location>
        <begin position="79"/>
        <end position="105"/>
    </location>
</feature>
<feature type="domain" description="Tudor" evidence="4">
    <location>
        <begin position="1054"/>
        <end position="1129"/>
    </location>
</feature>
<feature type="compositionally biased region" description="Basic and acidic residues" evidence="2">
    <location>
        <begin position="904"/>
        <end position="916"/>
    </location>
</feature>
<dbReference type="Pfam" id="PF00567">
    <property type="entry name" value="TUDOR"/>
    <property type="match status" value="3"/>
</dbReference>
<feature type="zinc finger region" description="C3H1-type" evidence="1">
    <location>
        <begin position="1290"/>
        <end position="1317"/>
    </location>
</feature>
<feature type="domain" description="Tudor" evidence="4">
    <location>
        <begin position="1415"/>
        <end position="1473"/>
    </location>
</feature>
<evidence type="ECO:0000256" key="1">
    <source>
        <dbReference type="PROSITE-ProRule" id="PRU00723"/>
    </source>
</evidence>
<sequence>MSTKLKKTIKEKIQDIKDQRDVIVAFLDEFVAEAECKADVLLATKDGGHFNSQYVEVMQHLDRCYHTFVLLSAEAEEKISDKSSAREREDSYTEGEDDTLIGATSGINTTTLTDTNIPADLTGNHYVSADNIQSLTTTCASELSAKEDSPKIESHGAKSDSVETSVEENISSVLCCKQKIADVGISQNANITKSMDSLLSQSKACDDVNLNRKSSKPSTVKGVLHDLKPMQEKCVKEEITDLIQLAKPEAENIEGEHGSLNLHQKITAAGIGPLSPEKRNVVDVAGSREIPQKEALEGNIVTVKKDQPFSVDTHHLPSEDSDTIKEFGKSCQPKLDIDVAKRFLRGIIEQANEDNLKLSKDKKTQKSKIQIREGEYICSPSQADPCEREAAASESEALPSEKGEGDKDKPETPRCFEQFKETAAIDSGKEEQISTKDASDMMEGPTLNQHQVEIISDSVCTNLLSSEPETKSSQDGGTVVHHGEKCVENEGSGLTTERPFCKSDSAIIDTVIKTEDEDSQLEGNDNQKVLKESVLNVEDDYDLGPNLHYEILENNKIHSVIVSESISPWLFYVQKFTSDLDELMNDLRMTKEFDPVKMPKEGMVCLAQFSKDGCFYRAKVVDVCSKGVDLSLEVLFLDYGNSEARRLTDLRKLPQKFASLPAQGILCALTQVAPNSKYGIWAEDHITLFTQIVSGRQFNCMPFYVSNNPTTPSLVALSFNVLEAVNKDGTIIKQPGPRQISIHEFMIEKGWAKSVTVEEQLQLLHQCEEEKTPENLNEEKKQEPSSDREDNKRENTERQGSTQGQSGMNQGSGIETKKRDGKDCQESHQNVSTVNLGSSMETLSDSTHSIPRLPTTKTREEREKKNQRESKEKQKRKEKLSKERVTGKTGTKSAKGTPGSKSKKCVEEVPVEKVSDSDGPICSTPVEENRNRNDLNEDKSLDKNWKQGSETQNCVQNIEVKIKNVAEDCLSVRSTESESLLYSVDKSMDFPTNIDVDVSCLKVMMSHVVSPSDFYVHLVSKVSAQTLDQMHISLNKTMEQMSKKQLQKMSKSYKPSISDLCCVLFSEDNQYYRGLVMGVELVSPTKGSGNNVTNLENVGKVSVFYLDFGNSEVVPKRRVFPLPQQYANLPGLALHVSLAYIQPSVVRGSPKKDAKWTDEATEKFVSVTGFDSALNMIIVDGSIQMMFEKQPSEVVKLDPLLVLLVDNSKAEEDVCVNMDLIRLGLARLCATGKLEQEPQSSDQQTGDLSLVTSPDKMNEWNPMLEDYMDLRNSYQVDVDDAGVATVGFKADGSKVCRYYQKNRCWRGDRCPMRHVIVPEGALTGDVDYVYGDVMEEYYQDGIPDPGTWIACEVSTIINPAHFYLVLPFGKEPLASLEPGKKEEGYNSFQQETLEDLMVSLQDFYGGKQFEGSYVDFAPGELVVARYSVDLQWYRARVISSGDRQVEVFYVDFGNKEFVSESSIRNIDPQFLHLPFQALECFLVDIEPVGGTDRFSQESRHEFRKLVDGKTLVAYIKSRSWSGCAWVELFDTSGEEDVSIARSLIDQGLAQEVTTLSSTTSGRGSETSSCVSSQESLILIPG</sequence>
<reference evidence="6 7" key="2">
    <citation type="submission" date="2025-04" db="UniProtKB">
        <authorList>
            <consortium name="RefSeq"/>
        </authorList>
    </citation>
    <scope>IDENTIFICATION</scope>
    <source>
        <tissue evidence="6 7">Whole sample</tissue>
    </source>
</reference>
<feature type="compositionally biased region" description="Basic and acidic residues" evidence="2">
    <location>
        <begin position="927"/>
        <end position="945"/>
    </location>
</feature>
<feature type="compositionally biased region" description="Polar residues" evidence="2">
    <location>
        <begin position="827"/>
        <end position="849"/>
    </location>
</feature>
<dbReference type="RefSeq" id="XP_022302739.1">
    <property type="nucleotide sequence ID" value="XM_022447031.1"/>
</dbReference>
<dbReference type="InterPro" id="IPR002999">
    <property type="entry name" value="Tudor"/>
</dbReference>
<name>A0A8B8BIT7_CRAVI</name>
<dbReference type="KEGG" id="cvn:111110504"/>
<feature type="compositionally biased region" description="Basic and acidic residues" evidence="2">
    <location>
        <begin position="79"/>
        <end position="91"/>
    </location>
</feature>
<dbReference type="InterPro" id="IPR050621">
    <property type="entry name" value="Tudor_domain_containing"/>
</dbReference>
<accession>A0A8B8BIT7</accession>